<feature type="compositionally biased region" description="Acidic residues" evidence="1">
    <location>
        <begin position="28"/>
        <end position="37"/>
    </location>
</feature>
<dbReference type="EMBL" id="PEDP01003493">
    <property type="protein sequence ID" value="POS82248.1"/>
    <property type="molecule type" value="Genomic_DNA"/>
</dbReference>
<feature type="non-terminal residue" evidence="2">
    <location>
        <position position="96"/>
    </location>
</feature>
<reference evidence="2 3" key="1">
    <citation type="submission" date="2017-10" db="EMBL/GenBank/DDBJ databases">
        <title>Development of genomic resources for the powdery mildew, Erysiphe pulchra.</title>
        <authorList>
            <person name="Wadl P.A."/>
            <person name="Mack B.M."/>
            <person name="Moore G."/>
            <person name="Beltz S.B."/>
        </authorList>
    </citation>
    <scope>NUCLEOTIDE SEQUENCE [LARGE SCALE GENOMIC DNA]</scope>
    <source>
        <strain evidence="2">Cflorida</strain>
    </source>
</reference>
<dbReference type="Proteomes" id="UP000237438">
    <property type="component" value="Unassembled WGS sequence"/>
</dbReference>
<sequence length="96" mass="10670">TLTDASESNNSFSHIRGQQENKAYPINELEDSEEDQSSTERLGDSDDDEELDILQSNLLNDNSQRDDPGAHFVEVNASGNILQPLITQPLREGFGH</sequence>
<evidence type="ECO:0000313" key="2">
    <source>
        <dbReference type="EMBL" id="POS82248.1"/>
    </source>
</evidence>
<feature type="compositionally biased region" description="Polar residues" evidence="1">
    <location>
        <begin position="1"/>
        <end position="21"/>
    </location>
</feature>
<keyword evidence="3" id="KW-1185">Reference proteome</keyword>
<evidence type="ECO:0000256" key="1">
    <source>
        <dbReference type="SAM" id="MobiDB-lite"/>
    </source>
</evidence>
<organism evidence="2 3">
    <name type="scientific">Erysiphe pulchra</name>
    <dbReference type="NCBI Taxonomy" id="225359"/>
    <lineage>
        <taxon>Eukaryota</taxon>
        <taxon>Fungi</taxon>
        <taxon>Dikarya</taxon>
        <taxon>Ascomycota</taxon>
        <taxon>Pezizomycotina</taxon>
        <taxon>Leotiomycetes</taxon>
        <taxon>Erysiphales</taxon>
        <taxon>Erysiphaceae</taxon>
        <taxon>Erysiphe</taxon>
    </lineage>
</organism>
<dbReference type="OrthoDB" id="3597118at2759"/>
<gene>
    <name evidence="2" type="ORF">EPUL_006546</name>
</gene>
<proteinExistence type="predicted"/>
<name>A0A2S4PJP5_9PEZI</name>
<protein>
    <submittedName>
        <fullName evidence="2">Uncharacterized protein</fullName>
    </submittedName>
</protein>
<feature type="region of interest" description="Disordered" evidence="1">
    <location>
        <begin position="1"/>
        <end position="50"/>
    </location>
</feature>
<comment type="caution">
    <text evidence="2">The sequence shown here is derived from an EMBL/GenBank/DDBJ whole genome shotgun (WGS) entry which is preliminary data.</text>
</comment>
<feature type="non-terminal residue" evidence="2">
    <location>
        <position position="1"/>
    </location>
</feature>
<evidence type="ECO:0000313" key="3">
    <source>
        <dbReference type="Proteomes" id="UP000237438"/>
    </source>
</evidence>
<accession>A0A2S4PJP5</accession>
<dbReference type="AlphaFoldDB" id="A0A2S4PJP5"/>